<dbReference type="RefSeq" id="WP_234059052.1">
    <property type="nucleotide sequence ID" value="NZ_CAEUHN010000012.1"/>
</dbReference>
<accession>A0ABD4VUC9</accession>
<proteinExistence type="predicted"/>
<organism evidence="1 2">
    <name type="scientific">Bacteroides fragilis</name>
    <dbReference type="NCBI Taxonomy" id="817"/>
    <lineage>
        <taxon>Bacteria</taxon>
        <taxon>Pseudomonadati</taxon>
        <taxon>Bacteroidota</taxon>
        <taxon>Bacteroidia</taxon>
        <taxon>Bacteroidales</taxon>
        <taxon>Bacteroidaceae</taxon>
        <taxon>Bacteroides</taxon>
    </lineage>
</organism>
<dbReference type="EMBL" id="JAPUAC010000009">
    <property type="protein sequence ID" value="MCZ2655064.1"/>
    <property type="molecule type" value="Genomic_DNA"/>
</dbReference>
<name>A0ABD4VUC9_BACFG</name>
<sequence>MIISNVGCGGCISESEAFLKRNTNDSIFFVFTNISSLKAWRLRMGDKLQQKNVYVDENNDFLFNDERIDSHPVVLQVSNPKKVEWDFGDPGNSFEQTIHIHNEDYSKMISKIFLY</sequence>
<protein>
    <submittedName>
        <fullName evidence="1">Uncharacterized protein</fullName>
    </submittedName>
</protein>
<reference evidence="1" key="1">
    <citation type="submission" date="2022-12" db="EMBL/GenBank/DDBJ databases">
        <title>Development of a Multilocus Sequence Typing Scheme for Bacteroides fragilis Based on Whole Genome Sequencing Data and Clinical Application.</title>
        <authorList>
            <person name="Nielsen F.D."/>
            <person name="Justesen U.S."/>
        </authorList>
    </citation>
    <scope>NUCLEOTIDE SEQUENCE</scope>
    <source>
        <strain evidence="1">BF_BC_ODE_DK_2015_2</strain>
    </source>
</reference>
<gene>
    <name evidence="1" type="ORF">O1422_12915</name>
</gene>
<evidence type="ECO:0000313" key="2">
    <source>
        <dbReference type="Proteomes" id="UP001075704"/>
    </source>
</evidence>
<dbReference type="AlphaFoldDB" id="A0ABD4VUC9"/>
<comment type="caution">
    <text evidence="1">The sequence shown here is derived from an EMBL/GenBank/DDBJ whole genome shotgun (WGS) entry which is preliminary data.</text>
</comment>
<dbReference type="Proteomes" id="UP001075704">
    <property type="component" value="Unassembled WGS sequence"/>
</dbReference>
<evidence type="ECO:0000313" key="1">
    <source>
        <dbReference type="EMBL" id="MCZ2655064.1"/>
    </source>
</evidence>